<keyword evidence="3" id="KW-0804">Transcription</keyword>
<dbReference type="SMART" id="SM00354">
    <property type="entry name" value="HTH_LACI"/>
    <property type="match status" value="1"/>
</dbReference>
<dbReference type="AlphaFoldDB" id="A0A367FQF8"/>
<evidence type="ECO:0000256" key="1">
    <source>
        <dbReference type="ARBA" id="ARBA00023015"/>
    </source>
</evidence>
<proteinExistence type="predicted"/>
<evidence type="ECO:0000313" key="6">
    <source>
        <dbReference type="Proteomes" id="UP000253094"/>
    </source>
</evidence>
<dbReference type="GO" id="GO:0000976">
    <property type="term" value="F:transcription cis-regulatory region binding"/>
    <property type="evidence" value="ECO:0007669"/>
    <property type="project" value="TreeGrafter"/>
</dbReference>
<dbReference type="InterPro" id="IPR010982">
    <property type="entry name" value="Lambda_DNA-bd_dom_sf"/>
</dbReference>
<dbReference type="GO" id="GO:0003700">
    <property type="term" value="F:DNA-binding transcription factor activity"/>
    <property type="evidence" value="ECO:0007669"/>
    <property type="project" value="TreeGrafter"/>
</dbReference>
<dbReference type="Proteomes" id="UP000253094">
    <property type="component" value="Unassembled WGS sequence"/>
</dbReference>
<dbReference type="Gene3D" id="1.10.260.40">
    <property type="entry name" value="lambda repressor-like DNA-binding domains"/>
    <property type="match status" value="1"/>
</dbReference>
<keyword evidence="2" id="KW-0238">DNA-binding</keyword>
<protein>
    <submittedName>
        <fullName evidence="5">LacI family transcriptional regulator</fullName>
    </submittedName>
</protein>
<gene>
    <name evidence="5" type="ORF">DQ384_06460</name>
</gene>
<evidence type="ECO:0000256" key="2">
    <source>
        <dbReference type="ARBA" id="ARBA00023125"/>
    </source>
</evidence>
<dbReference type="PANTHER" id="PTHR30146">
    <property type="entry name" value="LACI-RELATED TRANSCRIPTIONAL REPRESSOR"/>
    <property type="match status" value="1"/>
</dbReference>
<dbReference type="CDD" id="cd01392">
    <property type="entry name" value="HTH_LacI"/>
    <property type="match status" value="1"/>
</dbReference>
<sequence length="336" mass="36081">MSRSQPRKRATIREVAQATGLSPAAVSYALRGMQVSEETIERVRQAAAELGYEADPIARALASGRTGMIGLLCGSLEDLWQQSLAVGIGRALREKDRYALILDAAGDPARERTLARQLRDQRVDGMIVQPVDPAAQMWGELAETVPVVAIGDALADARTAGEVVFDNRRGVTLALEYLRDRGHHRIAVLTPTRPSTPDRPADLHVTAEADRLGLDIEVVNAPHGLPAITDTARALLSGASRPAAAFCFSDFIAYGVYAAAAEAGLRVPEDVSIMGYDDHPMSGLLTPGLTTVNWDIDGIVRAAVRLVAAAADGQVRRRRIIQAPELCERGSVLSRR</sequence>
<dbReference type="SUPFAM" id="SSF47413">
    <property type="entry name" value="lambda repressor-like DNA-binding domains"/>
    <property type="match status" value="1"/>
</dbReference>
<dbReference type="EMBL" id="QOIL01000003">
    <property type="protein sequence ID" value="RCG32149.1"/>
    <property type="molecule type" value="Genomic_DNA"/>
</dbReference>
<dbReference type="InterPro" id="IPR046335">
    <property type="entry name" value="LacI/GalR-like_sensor"/>
</dbReference>
<dbReference type="Gene3D" id="3.40.50.2300">
    <property type="match status" value="2"/>
</dbReference>
<evidence type="ECO:0000259" key="4">
    <source>
        <dbReference type="PROSITE" id="PS50932"/>
    </source>
</evidence>
<comment type="caution">
    <text evidence="5">The sequence shown here is derived from an EMBL/GenBank/DDBJ whole genome shotgun (WGS) entry which is preliminary data.</text>
</comment>
<organism evidence="5 6">
    <name type="scientific">Sphaerisporangium album</name>
    <dbReference type="NCBI Taxonomy" id="509200"/>
    <lineage>
        <taxon>Bacteria</taxon>
        <taxon>Bacillati</taxon>
        <taxon>Actinomycetota</taxon>
        <taxon>Actinomycetes</taxon>
        <taxon>Streptosporangiales</taxon>
        <taxon>Streptosporangiaceae</taxon>
        <taxon>Sphaerisporangium</taxon>
    </lineage>
</organism>
<keyword evidence="6" id="KW-1185">Reference proteome</keyword>
<reference evidence="5 6" key="1">
    <citation type="submission" date="2018-06" db="EMBL/GenBank/DDBJ databases">
        <title>Sphaerisporangium craniellae sp. nov., isolated from a marine sponge in the South China Sea.</title>
        <authorList>
            <person name="Li L."/>
        </authorList>
    </citation>
    <scope>NUCLEOTIDE SEQUENCE [LARGE SCALE GENOMIC DNA]</scope>
    <source>
        <strain evidence="5 6">CCTCC AA 208026</strain>
    </source>
</reference>
<dbReference type="InterPro" id="IPR000843">
    <property type="entry name" value="HTH_LacI"/>
</dbReference>
<dbReference type="CDD" id="cd06267">
    <property type="entry name" value="PBP1_LacI_sugar_binding-like"/>
    <property type="match status" value="1"/>
</dbReference>
<dbReference type="InterPro" id="IPR028082">
    <property type="entry name" value="Peripla_BP_I"/>
</dbReference>
<evidence type="ECO:0000256" key="3">
    <source>
        <dbReference type="ARBA" id="ARBA00023163"/>
    </source>
</evidence>
<accession>A0A367FQF8</accession>
<dbReference type="Pfam" id="PF13377">
    <property type="entry name" value="Peripla_BP_3"/>
    <property type="match status" value="1"/>
</dbReference>
<dbReference type="Pfam" id="PF00356">
    <property type="entry name" value="LacI"/>
    <property type="match status" value="1"/>
</dbReference>
<keyword evidence="1" id="KW-0805">Transcription regulation</keyword>
<dbReference type="RefSeq" id="WP_114027766.1">
    <property type="nucleotide sequence ID" value="NZ_QOIL01000003.1"/>
</dbReference>
<dbReference type="PANTHER" id="PTHR30146:SF138">
    <property type="entry name" value="TRANSCRIPTIONAL REGULATORY PROTEIN"/>
    <property type="match status" value="1"/>
</dbReference>
<feature type="domain" description="HTH lacI-type" evidence="4">
    <location>
        <begin position="10"/>
        <end position="63"/>
    </location>
</feature>
<dbReference type="OrthoDB" id="3506172at2"/>
<evidence type="ECO:0000313" key="5">
    <source>
        <dbReference type="EMBL" id="RCG32149.1"/>
    </source>
</evidence>
<dbReference type="SUPFAM" id="SSF53822">
    <property type="entry name" value="Periplasmic binding protein-like I"/>
    <property type="match status" value="1"/>
</dbReference>
<name>A0A367FQF8_9ACTN</name>
<dbReference type="PROSITE" id="PS50932">
    <property type="entry name" value="HTH_LACI_2"/>
    <property type="match status" value="1"/>
</dbReference>